<organism evidence="1 2">
    <name type="scientific">Sphagnum magellanicum</name>
    <dbReference type="NCBI Taxonomy" id="128215"/>
    <lineage>
        <taxon>Eukaryota</taxon>
        <taxon>Viridiplantae</taxon>
        <taxon>Streptophyta</taxon>
        <taxon>Embryophyta</taxon>
        <taxon>Bryophyta</taxon>
        <taxon>Sphagnophytina</taxon>
        <taxon>Sphagnopsida</taxon>
        <taxon>Sphagnales</taxon>
        <taxon>Sphagnaceae</taxon>
        <taxon>Sphagnum</taxon>
    </lineage>
</organism>
<gene>
    <name evidence="1" type="ORF">CY35_07G084800</name>
</gene>
<dbReference type="EMBL" id="CM038913">
    <property type="protein sequence ID" value="KAH9557450.1"/>
    <property type="molecule type" value="Genomic_DNA"/>
</dbReference>
<name>A0ACB8HML7_9BRYO</name>
<dbReference type="Proteomes" id="UP000828922">
    <property type="component" value="Linkage Group LG07"/>
</dbReference>
<protein>
    <submittedName>
        <fullName evidence="1">Uncharacterized protein</fullName>
    </submittedName>
</protein>
<keyword evidence="2" id="KW-1185">Reference proteome</keyword>
<accession>A0ACB8HML7</accession>
<proteinExistence type="predicted"/>
<evidence type="ECO:0000313" key="2">
    <source>
        <dbReference type="Proteomes" id="UP000828922"/>
    </source>
</evidence>
<evidence type="ECO:0000313" key="1">
    <source>
        <dbReference type="EMBL" id="KAH9557450.1"/>
    </source>
</evidence>
<comment type="caution">
    <text evidence="1">The sequence shown here is derived from an EMBL/GenBank/DDBJ whole genome shotgun (WGS) entry which is preliminary data.</text>
</comment>
<reference evidence="2" key="1">
    <citation type="journal article" date="2022" name="New Phytol.">
        <title>Phylogenomic structure and speciation in an emerging model: the Sphagnum magellanicum complex (Bryophyta).</title>
        <authorList>
            <person name="Shaw A.J."/>
            <person name="Piatkowski B."/>
            <person name="Duffy A.M."/>
            <person name="Aguero B."/>
            <person name="Imwattana K."/>
            <person name="Nieto-Lugilde M."/>
            <person name="Healey A."/>
            <person name="Weston D.J."/>
            <person name="Patel M.N."/>
            <person name="Schmutz J."/>
            <person name="Grimwood J."/>
            <person name="Yavitt J.B."/>
            <person name="Hassel K."/>
            <person name="Stenoien H.K."/>
            <person name="Flatberg K.I."/>
            <person name="Bickford C.P."/>
            <person name="Hicks K.A."/>
        </authorList>
    </citation>
    <scope>NUCLEOTIDE SEQUENCE [LARGE SCALE GENOMIC DNA]</scope>
</reference>
<sequence length="307" mass="33433">MYQIKKYTSSPPGGLMPHRPQTSPHLERPSLYAASLAAHGVNAADPKPRLRWTPELHERFVDAVAQLGGADKATPKSVMRVMGVKGLTLYHLKSHLQKFRLGKQLHRDTNIHEANKDGPRGSSDMRLSSNVASDSMATLQPKHPQDGIEITEAIRVQMEVQHRLQQQLEVQRSLQLRIEAQGKYLQSILEKAKETLAGHASSSPGLEAAHAELTELASKVSNDPLGPSFSWMNLPGINNPESLQHAVDLRGGASSLPRQQQLPRQQSRVSDSSSQKSYLTSLTANPEDSGGASGCGEQQAATGIQQC</sequence>